<proteinExistence type="inferred from homology"/>
<evidence type="ECO:0000256" key="3">
    <source>
        <dbReference type="ARBA" id="ARBA00023052"/>
    </source>
</evidence>
<dbReference type="CDD" id="cd07033">
    <property type="entry name" value="TPP_PYR_DXS_TK_like"/>
    <property type="match status" value="1"/>
</dbReference>
<evidence type="ECO:0000313" key="6">
    <source>
        <dbReference type="Proteomes" id="UP000228812"/>
    </source>
</evidence>
<dbReference type="SUPFAM" id="SSF52922">
    <property type="entry name" value="TK C-terminal domain-like"/>
    <property type="match status" value="1"/>
</dbReference>
<dbReference type="InterPro" id="IPR051157">
    <property type="entry name" value="PDH/Transketolase"/>
</dbReference>
<dbReference type="PANTHER" id="PTHR43825:SF1">
    <property type="entry name" value="TRANSKETOLASE-LIKE PYRIMIDINE-BINDING DOMAIN-CONTAINING PROTEIN"/>
    <property type="match status" value="1"/>
</dbReference>
<keyword evidence="3" id="KW-0786">Thiamine pyrophosphate</keyword>
<reference evidence="5 6" key="1">
    <citation type="submission" date="2017-09" db="EMBL/GenBank/DDBJ databases">
        <title>Depth-based differentiation of microbial function through sediment-hosted aquifers and enrichment of novel symbionts in the deep terrestrial subsurface.</title>
        <authorList>
            <person name="Probst A.J."/>
            <person name="Ladd B."/>
            <person name="Jarett J.K."/>
            <person name="Geller-Mcgrath D.E."/>
            <person name="Sieber C.M."/>
            <person name="Emerson J.B."/>
            <person name="Anantharaman K."/>
            <person name="Thomas B.C."/>
            <person name="Malmstrom R."/>
            <person name="Stieglmeier M."/>
            <person name="Klingl A."/>
            <person name="Woyke T."/>
            <person name="Ryan C.M."/>
            <person name="Banfield J.F."/>
        </authorList>
    </citation>
    <scope>NUCLEOTIDE SEQUENCE [LARGE SCALE GENOMIC DNA]</scope>
    <source>
        <strain evidence="5">CG23_combo_of_CG06-09_8_20_14_all_54_14</strain>
    </source>
</reference>
<dbReference type="Gene3D" id="3.40.50.970">
    <property type="match status" value="1"/>
</dbReference>
<accession>A0A2G9ZA58</accession>
<dbReference type="Proteomes" id="UP000228812">
    <property type="component" value="Unassembled WGS sequence"/>
</dbReference>
<evidence type="ECO:0000256" key="1">
    <source>
        <dbReference type="ARBA" id="ARBA00001964"/>
    </source>
</evidence>
<comment type="caution">
    <text evidence="5">The sequence shown here is derived from an EMBL/GenBank/DDBJ whole genome shotgun (WGS) entry which is preliminary data.</text>
</comment>
<protein>
    <submittedName>
        <fullName evidence="5">Transketolase</fullName>
    </submittedName>
</protein>
<dbReference type="InterPro" id="IPR009014">
    <property type="entry name" value="Transketo_C/PFOR_II"/>
</dbReference>
<dbReference type="EMBL" id="PCRZ01000015">
    <property type="protein sequence ID" value="PIP30062.1"/>
    <property type="molecule type" value="Genomic_DNA"/>
</dbReference>
<feature type="domain" description="Transketolase-like pyrimidine-binding" evidence="4">
    <location>
        <begin position="20"/>
        <end position="185"/>
    </location>
</feature>
<dbReference type="FunFam" id="3.40.50.970:FF:000129">
    <property type="entry name" value="Transketolase"/>
    <property type="match status" value="1"/>
</dbReference>
<comment type="similarity">
    <text evidence="2">Belongs to the transketolase family.</text>
</comment>
<organism evidence="5 6">
    <name type="scientific">Candidatus Jorgensenbacteria bacterium CG23_combo_of_CG06-09_8_20_14_all_54_14</name>
    <dbReference type="NCBI Taxonomy" id="1974595"/>
    <lineage>
        <taxon>Bacteria</taxon>
        <taxon>Candidatus Joergenseniibacteriota</taxon>
    </lineage>
</organism>
<dbReference type="PANTHER" id="PTHR43825">
    <property type="entry name" value="PYRUVATE DEHYDROGENASE E1 COMPONENT"/>
    <property type="match status" value="1"/>
</dbReference>
<sequence>MLNPDLKLNSKLFDADVEQKPIRDGYGDGLLIAGAENPNVVVLTADVAESTRVEAFAKKFPERFFECGVAEQGMATIAAGLGISGKIPFISSYATFSPGRNWEQIRTTIAYNDSNVKIAGHHAGISVGPDGATHQATEDIAMMRALPNMKVFVPCDAIEAKKATLAAAKIWGPVYLRFAREKTPIITTEETPFVPGKAIVLWESKRPQVLIIACGIMVYQSLRAAAELEKEKVGVMVLNVHTIKPLDEKAILEYAERAGAAVTVEEHQIAGGLGGAVAELLAARLPLPMEFVGMQDTFGESGTPAALIEKYGMGVGAVKDAVRCAKKRKS</sequence>
<evidence type="ECO:0000313" key="5">
    <source>
        <dbReference type="EMBL" id="PIP30062.1"/>
    </source>
</evidence>
<dbReference type="SUPFAM" id="SSF52518">
    <property type="entry name" value="Thiamin diphosphate-binding fold (THDP-binding)"/>
    <property type="match status" value="1"/>
</dbReference>
<dbReference type="AlphaFoldDB" id="A0A2G9ZA58"/>
<evidence type="ECO:0000259" key="4">
    <source>
        <dbReference type="SMART" id="SM00861"/>
    </source>
</evidence>
<dbReference type="InterPro" id="IPR005475">
    <property type="entry name" value="Transketolase-like_Pyr-bd"/>
</dbReference>
<dbReference type="Pfam" id="PF02780">
    <property type="entry name" value="Transketolase_C"/>
    <property type="match status" value="1"/>
</dbReference>
<dbReference type="Gene3D" id="3.40.50.920">
    <property type="match status" value="1"/>
</dbReference>
<dbReference type="SMART" id="SM00861">
    <property type="entry name" value="Transket_pyr"/>
    <property type="match status" value="1"/>
</dbReference>
<dbReference type="Pfam" id="PF02779">
    <property type="entry name" value="Transket_pyr"/>
    <property type="match status" value="1"/>
</dbReference>
<gene>
    <name evidence="5" type="ORF">COX26_00745</name>
</gene>
<dbReference type="InterPro" id="IPR029061">
    <property type="entry name" value="THDP-binding"/>
</dbReference>
<evidence type="ECO:0000256" key="2">
    <source>
        <dbReference type="ARBA" id="ARBA00007131"/>
    </source>
</evidence>
<comment type="cofactor">
    <cofactor evidence="1">
        <name>thiamine diphosphate</name>
        <dbReference type="ChEBI" id="CHEBI:58937"/>
    </cofactor>
</comment>
<dbReference type="InterPro" id="IPR033248">
    <property type="entry name" value="Transketolase_C"/>
</dbReference>
<name>A0A2G9ZA58_9BACT</name>